<dbReference type="AlphaFoldDB" id="A0A2W4WND1"/>
<sequence length="155" mass="17857">MVQSLSQRPMSFGAFLDWYPDDGRRYELIEGSVVEMLPTGPHEDIGGFLSAELNFEIRRSQRPYSIPRNCLIRPQVDNSGYMPDVVVLDRERLLSESLWPTSSVIQYGATVPLVIEVVSTNWRDDYGHKFVEYEAMGIQEYWIVDFRALGAVRHL</sequence>
<dbReference type="EMBL" id="QBMP01000328">
    <property type="protein sequence ID" value="PZO46070.1"/>
    <property type="molecule type" value="Genomic_DNA"/>
</dbReference>
<dbReference type="InterPro" id="IPR011335">
    <property type="entry name" value="Restrct_endonuc-II-like"/>
</dbReference>
<feature type="domain" description="Putative restriction endonuclease" evidence="1">
    <location>
        <begin position="14"/>
        <end position="147"/>
    </location>
</feature>
<dbReference type="InterPro" id="IPR012296">
    <property type="entry name" value="Nuclease_put_TT1808"/>
</dbReference>
<feature type="non-terminal residue" evidence="2">
    <location>
        <position position="155"/>
    </location>
</feature>
<protein>
    <recommendedName>
        <fullName evidence="1">Putative restriction endonuclease domain-containing protein</fullName>
    </recommendedName>
</protein>
<dbReference type="Pfam" id="PF05685">
    <property type="entry name" value="Uma2"/>
    <property type="match status" value="1"/>
</dbReference>
<dbReference type="PANTHER" id="PTHR34107">
    <property type="entry name" value="SLL0198 PROTEIN-RELATED"/>
    <property type="match status" value="1"/>
</dbReference>
<dbReference type="InterPro" id="IPR008538">
    <property type="entry name" value="Uma2"/>
</dbReference>
<gene>
    <name evidence="2" type="ORF">DCF15_20845</name>
</gene>
<dbReference type="PANTHER" id="PTHR34107:SF2">
    <property type="entry name" value="SLL0888 PROTEIN"/>
    <property type="match status" value="1"/>
</dbReference>
<dbReference type="CDD" id="cd06260">
    <property type="entry name" value="DUF820-like"/>
    <property type="match status" value="1"/>
</dbReference>
<comment type="caution">
    <text evidence="2">The sequence shown here is derived from an EMBL/GenBank/DDBJ whole genome shotgun (WGS) entry which is preliminary data.</text>
</comment>
<reference evidence="3" key="1">
    <citation type="submission" date="2018-04" db="EMBL/GenBank/DDBJ databases">
        <authorList>
            <person name="Cornet L."/>
        </authorList>
    </citation>
    <scope>NUCLEOTIDE SEQUENCE [LARGE SCALE GENOMIC DNA]</scope>
</reference>
<dbReference type="Proteomes" id="UP000249794">
    <property type="component" value="Unassembled WGS sequence"/>
</dbReference>
<name>A0A2W4WND1_9CYAN</name>
<dbReference type="SUPFAM" id="SSF52980">
    <property type="entry name" value="Restriction endonuclease-like"/>
    <property type="match status" value="1"/>
</dbReference>
<evidence type="ECO:0000313" key="3">
    <source>
        <dbReference type="Proteomes" id="UP000249794"/>
    </source>
</evidence>
<dbReference type="Gene3D" id="3.90.1570.10">
    <property type="entry name" value="tt1808, chain A"/>
    <property type="match status" value="1"/>
</dbReference>
<proteinExistence type="predicted"/>
<organism evidence="2 3">
    <name type="scientific">Phormidesmis priestleyi</name>
    <dbReference type="NCBI Taxonomy" id="268141"/>
    <lineage>
        <taxon>Bacteria</taxon>
        <taxon>Bacillati</taxon>
        <taxon>Cyanobacteriota</taxon>
        <taxon>Cyanophyceae</taxon>
        <taxon>Leptolyngbyales</taxon>
        <taxon>Leptolyngbyaceae</taxon>
        <taxon>Phormidesmis</taxon>
    </lineage>
</organism>
<evidence type="ECO:0000259" key="1">
    <source>
        <dbReference type="Pfam" id="PF05685"/>
    </source>
</evidence>
<reference evidence="2 3" key="2">
    <citation type="submission" date="2018-06" db="EMBL/GenBank/DDBJ databases">
        <title>Metagenomic assembly of (sub)arctic Cyanobacteria and their associated microbiome from non-axenic cultures.</title>
        <authorList>
            <person name="Baurain D."/>
        </authorList>
    </citation>
    <scope>NUCLEOTIDE SEQUENCE [LARGE SCALE GENOMIC DNA]</scope>
    <source>
        <strain evidence="2">ULC027bin1</strain>
    </source>
</reference>
<accession>A0A2W4WND1</accession>
<evidence type="ECO:0000313" key="2">
    <source>
        <dbReference type="EMBL" id="PZO46070.1"/>
    </source>
</evidence>